<dbReference type="eggNOG" id="ENOG5032NMC">
    <property type="taxonomic scope" value="Bacteria"/>
</dbReference>
<protein>
    <recommendedName>
        <fullName evidence="3">DUF4177 domain-containing protein</fullName>
    </recommendedName>
</protein>
<keyword evidence="2" id="KW-1185">Reference proteome</keyword>
<dbReference type="EMBL" id="JPRP01000002">
    <property type="protein sequence ID" value="KFE98592.1"/>
    <property type="molecule type" value="Genomic_DNA"/>
</dbReference>
<reference evidence="1 2" key="1">
    <citation type="submission" date="2014-07" db="EMBL/GenBank/DDBJ databases">
        <title>Genome of Chryseobacterium formosense LMG 24722.</title>
        <authorList>
            <person name="Pipes S.E."/>
            <person name="Stropko S.J."/>
            <person name="Newman J.D."/>
        </authorList>
    </citation>
    <scope>NUCLEOTIDE SEQUENCE [LARGE SCALE GENOMIC DNA]</scope>
    <source>
        <strain evidence="1 2">LMG 24722</strain>
    </source>
</reference>
<organism evidence="1 2">
    <name type="scientific">Chryseobacterium formosense</name>
    <dbReference type="NCBI Taxonomy" id="236814"/>
    <lineage>
        <taxon>Bacteria</taxon>
        <taxon>Pseudomonadati</taxon>
        <taxon>Bacteroidota</taxon>
        <taxon>Flavobacteriia</taxon>
        <taxon>Flavobacteriales</taxon>
        <taxon>Weeksellaceae</taxon>
        <taxon>Chryseobacterium group</taxon>
        <taxon>Chryseobacterium</taxon>
    </lineage>
</organism>
<evidence type="ECO:0000313" key="2">
    <source>
        <dbReference type="Proteomes" id="UP000028713"/>
    </source>
</evidence>
<sequence length="64" mass="7608">MKKRFEYKTVIIEPKGFWGTRYEPAEIDKVLNQHGNEGWELVTAESRDYGGTFYGIIYTFKREL</sequence>
<dbReference type="Proteomes" id="UP000028713">
    <property type="component" value="Unassembled WGS sequence"/>
</dbReference>
<name>A0A085Z2C9_9FLAO</name>
<dbReference type="AlphaFoldDB" id="A0A085Z2C9"/>
<gene>
    <name evidence="1" type="ORF">IX39_14255</name>
</gene>
<dbReference type="InterPro" id="IPR025234">
    <property type="entry name" value="YjzH-like"/>
</dbReference>
<evidence type="ECO:0008006" key="3">
    <source>
        <dbReference type="Google" id="ProtNLM"/>
    </source>
</evidence>
<accession>A0A085Z2C9</accession>
<dbReference type="RefSeq" id="WP_034677831.1">
    <property type="nucleotide sequence ID" value="NZ_FPAP01000002.1"/>
</dbReference>
<comment type="caution">
    <text evidence="1">The sequence shown here is derived from an EMBL/GenBank/DDBJ whole genome shotgun (WGS) entry which is preliminary data.</text>
</comment>
<dbReference type="OrthoDB" id="5432776at2"/>
<evidence type="ECO:0000313" key="1">
    <source>
        <dbReference type="EMBL" id="KFE98592.1"/>
    </source>
</evidence>
<proteinExistence type="predicted"/>
<dbReference type="Pfam" id="PF13783">
    <property type="entry name" value="DUF4177"/>
    <property type="match status" value="1"/>
</dbReference>